<accession>A0AAD3CJH8</accession>
<keyword evidence="1" id="KW-1133">Transmembrane helix</keyword>
<protein>
    <submittedName>
        <fullName evidence="2">Uncharacterized protein</fullName>
    </submittedName>
</protein>
<dbReference type="AlphaFoldDB" id="A0AAD3CJH8"/>
<evidence type="ECO:0000313" key="3">
    <source>
        <dbReference type="Proteomes" id="UP001054902"/>
    </source>
</evidence>
<dbReference type="Proteomes" id="UP001054902">
    <property type="component" value="Unassembled WGS sequence"/>
</dbReference>
<gene>
    <name evidence="2" type="ORF">CTEN210_03511</name>
</gene>
<keyword evidence="1" id="KW-0472">Membrane</keyword>
<organism evidence="2 3">
    <name type="scientific">Chaetoceros tenuissimus</name>
    <dbReference type="NCBI Taxonomy" id="426638"/>
    <lineage>
        <taxon>Eukaryota</taxon>
        <taxon>Sar</taxon>
        <taxon>Stramenopiles</taxon>
        <taxon>Ochrophyta</taxon>
        <taxon>Bacillariophyta</taxon>
        <taxon>Coscinodiscophyceae</taxon>
        <taxon>Chaetocerotophycidae</taxon>
        <taxon>Chaetocerotales</taxon>
        <taxon>Chaetocerotaceae</taxon>
        <taxon>Chaetoceros</taxon>
    </lineage>
</organism>
<dbReference type="EMBL" id="BLLK01000022">
    <property type="protein sequence ID" value="GFH47036.1"/>
    <property type="molecule type" value="Genomic_DNA"/>
</dbReference>
<evidence type="ECO:0000313" key="2">
    <source>
        <dbReference type="EMBL" id="GFH47036.1"/>
    </source>
</evidence>
<sequence length="144" mass="16356">MTGTTYLFIICIIFQLGLCTAKIGLLRGSKETYRCPFDSTELRRTIERANRGEIQLSQDSCVNKGSTITVSHCNSLDNTSYGWKHCVGYNEWSAADDMKSIIFGNQFDTLLEPQFKECRKIIVDECSHFKPLQTSELNNNISLQ</sequence>
<feature type="transmembrane region" description="Helical" evidence="1">
    <location>
        <begin position="6"/>
        <end position="25"/>
    </location>
</feature>
<evidence type="ECO:0000256" key="1">
    <source>
        <dbReference type="SAM" id="Phobius"/>
    </source>
</evidence>
<proteinExistence type="predicted"/>
<keyword evidence="3" id="KW-1185">Reference proteome</keyword>
<reference evidence="2 3" key="1">
    <citation type="journal article" date="2021" name="Sci. Rep.">
        <title>The genome of the diatom Chaetoceros tenuissimus carries an ancient integrated fragment of an extant virus.</title>
        <authorList>
            <person name="Hongo Y."/>
            <person name="Kimura K."/>
            <person name="Takaki Y."/>
            <person name="Yoshida Y."/>
            <person name="Baba S."/>
            <person name="Kobayashi G."/>
            <person name="Nagasaki K."/>
            <person name="Hano T."/>
            <person name="Tomaru Y."/>
        </authorList>
    </citation>
    <scope>NUCLEOTIDE SEQUENCE [LARGE SCALE GENOMIC DNA]</scope>
    <source>
        <strain evidence="2 3">NIES-3715</strain>
    </source>
</reference>
<keyword evidence="1" id="KW-0812">Transmembrane</keyword>
<name>A0AAD3CJH8_9STRA</name>
<comment type="caution">
    <text evidence="2">The sequence shown here is derived from an EMBL/GenBank/DDBJ whole genome shotgun (WGS) entry which is preliminary data.</text>
</comment>